<evidence type="ECO:0000313" key="3">
    <source>
        <dbReference type="EMBL" id="RZT39481.1"/>
    </source>
</evidence>
<protein>
    <submittedName>
        <fullName evidence="3">Uncharacterized protein</fullName>
    </submittedName>
</protein>
<dbReference type="OrthoDB" id="8967050at2"/>
<dbReference type="RefSeq" id="WP_130391639.1">
    <property type="nucleotide sequence ID" value="NZ_SGXM01000002.1"/>
</dbReference>
<dbReference type="EMBL" id="SGXM01000002">
    <property type="protein sequence ID" value="RZT39481.1"/>
    <property type="molecule type" value="Genomic_DNA"/>
</dbReference>
<reference evidence="3 4" key="1">
    <citation type="journal article" date="2015" name="Stand. Genomic Sci.">
        <title>Genomic Encyclopedia of Bacterial and Archaeal Type Strains, Phase III: the genomes of soil and plant-associated and newly described type strains.</title>
        <authorList>
            <person name="Whitman W.B."/>
            <person name="Woyke T."/>
            <person name="Klenk H.P."/>
            <person name="Zhou Y."/>
            <person name="Lilburn T.G."/>
            <person name="Beck B.J."/>
            <person name="De Vos P."/>
            <person name="Vandamme P."/>
            <person name="Eisen J.A."/>
            <person name="Garrity G."/>
            <person name="Hugenholtz P."/>
            <person name="Kyrpides N.C."/>
        </authorList>
    </citation>
    <scope>NUCLEOTIDE SEQUENCE [LARGE SCALE GENOMIC DNA]</scope>
    <source>
        <strain evidence="3 4">ASC-9842</strain>
    </source>
</reference>
<feature type="region of interest" description="Disordered" evidence="1">
    <location>
        <begin position="62"/>
        <end position="97"/>
    </location>
</feature>
<dbReference type="AlphaFoldDB" id="A0A4Q7S016"/>
<feature type="chain" id="PRO_5020304626" evidence="2">
    <location>
        <begin position="25"/>
        <end position="97"/>
    </location>
</feature>
<comment type="caution">
    <text evidence="3">The sequence shown here is derived from an EMBL/GenBank/DDBJ whole genome shotgun (WGS) entry which is preliminary data.</text>
</comment>
<keyword evidence="4" id="KW-1185">Reference proteome</keyword>
<dbReference type="Proteomes" id="UP000291078">
    <property type="component" value="Unassembled WGS sequence"/>
</dbReference>
<feature type="signal peptide" evidence="2">
    <location>
        <begin position="1"/>
        <end position="24"/>
    </location>
</feature>
<evidence type="ECO:0000256" key="2">
    <source>
        <dbReference type="SAM" id="SignalP"/>
    </source>
</evidence>
<organism evidence="3 4">
    <name type="scientific">Cupriavidus agavae</name>
    <dbReference type="NCBI Taxonomy" id="1001822"/>
    <lineage>
        <taxon>Bacteria</taxon>
        <taxon>Pseudomonadati</taxon>
        <taxon>Pseudomonadota</taxon>
        <taxon>Betaproteobacteria</taxon>
        <taxon>Burkholderiales</taxon>
        <taxon>Burkholderiaceae</taxon>
        <taxon>Cupriavidus</taxon>
    </lineage>
</organism>
<evidence type="ECO:0000313" key="4">
    <source>
        <dbReference type="Proteomes" id="UP000291078"/>
    </source>
</evidence>
<gene>
    <name evidence="3" type="ORF">EV147_2676</name>
</gene>
<keyword evidence="2" id="KW-0732">Signal</keyword>
<sequence>MLNAAKTLFTASALTFGLSTAAHAGAWSEIFIPSSASTQHTAASVCKRGSFDSYSEGMRMGPRDAFVDGGNRQGPRDAFTDGARSVGQQGGCASRAA</sequence>
<name>A0A4Q7S016_9BURK</name>
<proteinExistence type="predicted"/>
<accession>A0A4Q7S016</accession>
<evidence type="ECO:0000256" key="1">
    <source>
        <dbReference type="SAM" id="MobiDB-lite"/>
    </source>
</evidence>